<dbReference type="InterPro" id="IPR001199">
    <property type="entry name" value="Cyt_B5-like_heme/steroid-bd"/>
</dbReference>
<dbReference type="Pfam" id="PF00173">
    <property type="entry name" value="Cyt-b5"/>
    <property type="match status" value="1"/>
</dbReference>
<evidence type="ECO:0000256" key="12">
    <source>
        <dbReference type="ARBA" id="ARBA00023002"/>
    </source>
</evidence>
<feature type="compositionally biased region" description="Basic and acidic residues" evidence="16">
    <location>
        <begin position="134"/>
        <end position="145"/>
    </location>
</feature>
<evidence type="ECO:0000256" key="9">
    <source>
        <dbReference type="ARBA" id="ARBA00022723"/>
    </source>
</evidence>
<dbReference type="GO" id="GO:0016717">
    <property type="term" value="F:oxidoreductase activity, acting on paired donors, with oxidation of a pair of donors resulting in the reduction of molecular oxygen to two molecules of water"/>
    <property type="evidence" value="ECO:0007669"/>
    <property type="project" value="TreeGrafter"/>
</dbReference>
<dbReference type="STRING" id="100787.A0A0G4MY10"/>
<keyword evidence="9" id="KW-0479">Metal-binding</keyword>
<dbReference type="EMBL" id="CVQH01021474">
    <property type="protein sequence ID" value="CRK30694.1"/>
    <property type="molecule type" value="Genomic_DNA"/>
</dbReference>
<feature type="compositionally biased region" description="Acidic residues" evidence="16">
    <location>
        <begin position="123"/>
        <end position="133"/>
    </location>
</feature>
<dbReference type="SUPFAM" id="SSF55856">
    <property type="entry name" value="Cytochrome b5-like heme/steroid binding domain"/>
    <property type="match status" value="1"/>
</dbReference>
<evidence type="ECO:0000256" key="5">
    <source>
        <dbReference type="ARBA" id="ARBA00012019"/>
    </source>
</evidence>
<keyword evidence="14" id="KW-0443">Lipid metabolism</keyword>
<name>A0A0G4MY10_VERLO</name>
<dbReference type="AlphaFoldDB" id="A0A0G4MY10"/>
<dbReference type="Gene3D" id="3.10.120.10">
    <property type="entry name" value="Cytochrome b5-like heme/steroid binding domain"/>
    <property type="match status" value="1"/>
</dbReference>
<evidence type="ECO:0000256" key="10">
    <source>
        <dbReference type="ARBA" id="ARBA00022919"/>
    </source>
</evidence>
<gene>
    <name evidence="19" type="ORF">BN1708_015833</name>
    <name evidence="20" type="ORF">BN1723_015454</name>
    <name evidence="21" type="ORF">HYQ45_010111</name>
</gene>
<evidence type="ECO:0000256" key="3">
    <source>
        <dbReference type="ARBA" id="ARBA00004991"/>
    </source>
</evidence>
<evidence type="ECO:0000256" key="2">
    <source>
        <dbReference type="ARBA" id="ARBA00004760"/>
    </source>
</evidence>
<evidence type="ECO:0000256" key="8">
    <source>
        <dbReference type="ARBA" id="ARBA00022692"/>
    </source>
</evidence>
<dbReference type="EMBL" id="JAEMWZ010000209">
    <property type="protein sequence ID" value="KAG7131271.1"/>
    <property type="molecule type" value="Genomic_DNA"/>
</dbReference>
<keyword evidence="8 17" id="KW-0812">Transmembrane</keyword>
<dbReference type="GO" id="GO:0006665">
    <property type="term" value="P:sphingolipid metabolic process"/>
    <property type="evidence" value="ECO:0007669"/>
    <property type="project" value="UniProtKB-UniPathway"/>
</dbReference>
<keyword evidence="15 17" id="KW-0472">Membrane</keyword>
<dbReference type="SMART" id="SM01117">
    <property type="entry name" value="Cyt-b5"/>
    <property type="match status" value="1"/>
</dbReference>
<evidence type="ECO:0000256" key="4">
    <source>
        <dbReference type="ARBA" id="ARBA00009295"/>
    </source>
</evidence>
<dbReference type="Proteomes" id="UP000045706">
    <property type="component" value="Unassembled WGS sequence"/>
</dbReference>
<feature type="transmembrane region" description="Helical" evidence="17">
    <location>
        <begin position="472"/>
        <end position="492"/>
    </location>
</feature>
<dbReference type="InterPro" id="IPR012171">
    <property type="entry name" value="Fatty_acid_desaturase"/>
</dbReference>
<dbReference type="PANTHER" id="PTHR19353:SF30">
    <property type="entry name" value="DELTA 8-(E)-SPHINGOLIPID DESATURASE"/>
    <property type="match status" value="1"/>
</dbReference>
<dbReference type="Proteomes" id="UP000689129">
    <property type="component" value="Unassembled WGS sequence"/>
</dbReference>
<evidence type="ECO:0000256" key="17">
    <source>
        <dbReference type="SAM" id="Phobius"/>
    </source>
</evidence>
<dbReference type="CDD" id="cd03506">
    <property type="entry name" value="Delta6-FADS-like"/>
    <property type="match status" value="1"/>
</dbReference>
<keyword evidence="7" id="KW-0349">Heme</keyword>
<comment type="pathway">
    <text evidence="2">Lipid metabolism; sphingolipid metabolism.</text>
</comment>
<evidence type="ECO:0000313" key="19">
    <source>
        <dbReference type="EMBL" id="CRK30694.1"/>
    </source>
</evidence>
<accession>A0A0G4MY10</accession>
<evidence type="ECO:0000256" key="7">
    <source>
        <dbReference type="ARBA" id="ARBA00022617"/>
    </source>
</evidence>
<comment type="pathway">
    <text evidence="3">Sphingolipid metabolism.</text>
</comment>
<reference evidence="22 23" key="1">
    <citation type="submission" date="2015-05" db="EMBL/GenBank/DDBJ databases">
        <authorList>
            <person name="Fogelqvist Johan"/>
        </authorList>
    </citation>
    <scope>NUCLEOTIDE SEQUENCE [LARGE SCALE GENOMIC DNA]</scope>
    <source>
        <strain evidence="19">VL1</strain>
        <strain evidence="20">VL2</strain>
    </source>
</reference>
<keyword evidence="11 17" id="KW-1133">Transmembrane helix</keyword>
<dbReference type="UniPathway" id="UPA00222"/>
<feature type="transmembrane region" description="Helical" evidence="17">
    <location>
        <begin position="291"/>
        <end position="310"/>
    </location>
</feature>
<feature type="transmembrane region" description="Helical" evidence="17">
    <location>
        <begin position="447"/>
        <end position="466"/>
    </location>
</feature>
<evidence type="ECO:0000313" key="21">
    <source>
        <dbReference type="EMBL" id="KAG7131271.1"/>
    </source>
</evidence>
<feature type="domain" description="Cytochrome b5 heme-binding" evidence="18">
    <location>
        <begin position="23"/>
        <end position="79"/>
    </location>
</feature>
<organism evidence="20 23">
    <name type="scientific">Verticillium longisporum</name>
    <name type="common">Verticillium dahliae var. longisporum</name>
    <dbReference type="NCBI Taxonomy" id="100787"/>
    <lineage>
        <taxon>Eukaryota</taxon>
        <taxon>Fungi</taxon>
        <taxon>Dikarya</taxon>
        <taxon>Ascomycota</taxon>
        <taxon>Pezizomycotina</taxon>
        <taxon>Sordariomycetes</taxon>
        <taxon>Hypocreomycetidae</taxon>
        <taxon>Glomerellales</taxon>
        <taxon>Plectosphaerellaceae</taxon>
        <taxon>Verticillium</taxon>
    </lineage>
</organism>
<dbReference type="EMBL" id="CVQI01031674">
    <property type="protein sequence ID" value="CRK38940.1"/>
    <property type="molecule type" value="Genomic_DNA"/>
</dbReference>
<comment type="subcellular location">
    <subcellularLocation>
        <location evidence="1">Membrane</location>
        <topology evidence="1">Multi-pass membrane protein</topology>
    </subcellularLocation>
</comment>
<dbReference type="InterPro" id="IPR005804">
    <property type="entry name" value="FA_desaturase_dom"/>
</dbReference>
<feature type="transmembrane region" description="Helical" evidence="17">
    <location>
        <begin position="322"/>
        <end position="344"/>
    </location>
</feature>
<dbReference type="GO" id="GO:0016020">
    <property type="term" value="C:membrane"/>
    <property type="evidence" value="ECO:0007669"/>
    <property type="project" value="UniProtKB-SubCell"/>
</dbReference>
<evidence type="ECO:0000256" key="11">
    <source>
        <dbReference type="ARBA" id="ARBA00022989"/>
    </source>
</evidence>
<evidence type="ECO:0000259" key="18">
    <source>
        <dbReference type="PROSITE" id="PS50255"/>
    </source>
</evidence>
<evidence type="ECO:0000313" key="22">
    <source>
        <dbReference type="Proteomes" id="UP000044602"/>
    </source>
</evidence>
<dbReference type="OrthoDB" id="260091at2759"/>
<dbReference type="Pfam" id="PF00487">
    <property type="entry name" value="FA_desaturase"/>
    <property type="match status" value="1"/>
</dbReference>
<feature type="region of interest" description="Disordered" evidence="16">
    <location>
        <begin position="123"/>
        <end position="168"/>
    </location>
</feature>
<evidence type="ECO:0000256" key="16">
    <source>
        <dbReference type="SAM" id="MobiDB-lite"/>
    </source>
</evidence>
<keyword evidence="13" id="KW-0408">Iron</keyword>
<dbReference type="EC" id="1.14.19.18" evidence="5"/>
<proteinExistence type="inferred from homology"/>
<keyword evidence="22" id="KW-1185">Reference proteome</keyword>
<dbReference type="PANTHER" id="PTHR19353">
    <property type="entry name" value="FATTY ACID DESATURASE 2"/>
    <property type="match status" value="1"/>
</dbReference>
<evidence type="ECO:0000256" key="6">
    <source>
        <dbReference type="ARBA" id="ARBA00016939"/>
    </source>
</evidence>
<reference evidence="21" key="2">
    <citation type="journal article" date="2021" name="Mol. Plant Pathol.">
        <title>A 20-kb lineage-specific genomic region tames virulence in pathogenic amphidiploid Verticillium longisporum.</title>
        <authorList>
            <person name="Harting R."/>
            <person name="Starke J."/>
            <person name="Kusch H."/>
            <person name="Poggeler S."/>
            <person name="Maurus I."/>
            <person name="Schluter R."/>
            <person name="Landesfeind M."/>
            <person name="Bulla I."/>
            <person name="Nowrousian M."/>
            <person name="de Jonge R."/>
            <person name="Stahlhut G."/>
            <person name="Hoff K.J."/>
            <person name="Asshauer K.P."/>
            <person name="Thurmer A."/>
            <person name="Stanke M."/>
            <person name="Daniel R."/>
            <person name="Morgenstern B."/>
            <person name="Thomma B.P.H.J."/>
            <person name="Kronstad J.W."/>
            <person name="Braus-Stromeyer S.A."/>
            <person name="Braus G.H."/>
        </authorList>
    </citation>
    <scope>NUCLEOTIDE SEQUENCE</scope>
    <source>
        <strain evidence="21">Vl32</strain>
    </source>
</reference>
<keyword evidence="12" id="KW-0560">Oxidoreductase</keyword>
<dbReference type="PROSITE" id="PS50255">
    <property type="entry name" value="CYTOCHROME_B5_2"/>
    <property type="match status" value="1"/>
</dbReference>
<dbReference type="PIRSF" id="PIRSF015921">
    <property type="entry name" value="FA_sphinglp_des"/>
    <property type="match status" value="1"/>
</dbReference>
<feature type="transmembrane region" description="Helical" evidence="17">
    <location>
        <begin position="407"/>
        <end position="426"/>
    </location>
</feature>
<evidence type="ECO:0000256" key="1">
    <source>
        <dbReference type="ARBA" id="ARBA00004141"/>
    </source>
</evidence>
<evidence type="ECO:0000313" key="23">
    <source>
        <dbReference type="Proteomes" id="UP000045706"/>
    </source>
</evidence>
<evidence type="ECO:0000256" key="15">
    <source>
        <dbReference type="ARBA" id="ARBA00023136"/>
    </source>
</evidence>
<comment type="similarity">
    <text evidence="4">Belongs to the fatty acid desaturase type 1 family.</text>
</comment>
<dbReference type="GO" id="GO:0046872">
    <property type="term" value="F:metal ion binding"/>
    <property type="evidence" value="ECO:0007669"/>
    <property type="project" value="UniProtKB-KW"/>
</dbReference>
<evidence type="ECO:0000256" key="13">
    <source>
        <dbReference type="ARBA" id="ARBA00023004"/>
    </source>
</evidence>
<evidence type="ECO:0000313" key="20">
    <source>
        <dbReference type="EMBL" id="CRK38940.1"/>
    </source>
</evidence>
<dbReference type="Proteomes" id="UP000044602">
    <property type="component" value="Unassembled WGS sequence"/>
</dbReference>
<dbReference type="InterPro" id="IPR036400">
    <property type="entry name" value="Cyt_B5-like_heme/steroid_sf"/>
</dbReference>
<sequence length="609" mass="69014">MGRDDVILPRAVEALIAEGQTIVVFEEYVLRLDSWLERHPGGRLAILHMVGRDATDEIKVYHAASTLRTMKAFRIGRKPAGLWPNMLPPIRGGVYRKADSTPSSLGDSMPTCPVIVEPAVADYSDDAATDSDSDSSRARGSDDAGRLSPGLDRASLASSVTSDCGSDDEIEIQDAKDLDASALSGLRKRTVPSSVDGAAVNKGMPTGEWAHKLSPLEYTDWAIQQEVEREAAMYPSVDMATQQDIILKYRALHQKVIDEGHYECRYIEYGKEMVRYTSLFAAFFVALRYEWYITSACFLGLFWHQIMFSAHDAGHRAITHVFWIDTLIALFIADFCCGLSMGWWKSSHNVHHLITNMPEHDPDIQNVPLFATCISYAKSLTSSYYDGFVYVWDKAADVMVPFQKYTYYPVMGIARFNLYLLSWCHVLSKRSSGLGNSKAWWIRPTEIAFMTCYWFLFGYCLVWRSIPTWTMRVIFVLVSHIITMPLHVQITLSHWGMSTVELSDGESFPQRQLRTTMDVDCPAWLDWIHGGLQFQVVHHLFPRVPRHNLRRVQVHVREFCKETGIPYCILGFVDGNKKVIGRLNDVGEQVKMMLNCQKYMAETGESGLH</sequence>
<protein>
    <recommendedName>
        <fullName evidence="6">Delta 8-(E)-sphingolipid desaturase</fullName>
        <ecNumber evidence="5">1.14.19.18</ecNumber>
    </recommendedName>
</protein>
<keyword evidence="10" id="KW-0746">Sphingolipid metabolism</keyword>
<evidence type="ECO:0000256" key="14">
    <source>
        <dbReference type="ARBA" id="ARBA00023098"/>
    </source>
</evidence>